<dbReference type="GO" id="GO:0010133">
    <property type="term" value="P:L-proline catabolic process to L-glutamate"/>
    <property type="evidence" value="ECO:0007669"/>
    <property type="project" value="TreeGrafter"/>
</dbReference>
<evidence type="ECO:0000256" key="4">
    <source>
        <dbReference type="ARBA" id="ARBA00023027"/>
    </source>
</evidence>
<dbReference type="EMBL" id="BMQC01000016">
    <property type="protein sequence ID" value="GGK40056.1"/>
    <property type="molecule type" value="Genomic_DNA"/>
</dbReference>
<reference evidence="7" key="1">
    <citation type="journal article" date="2014" name="Int. J. Syst. Evol. Microbiol.">
        <title>Complete genome sequence of Corynebacterium casei LMG S-19264T (=DSM 44701T), isolated from a smear-ripened cheese.</title>
        <authorList>
            <consortium name="US DOE Joint Genome Institute (JGI-PGF)"/>
            <person name="Walter F."/>
            <person name="Albersmeier A."/>
            <person name="Kalinowski J."/>
            <person name="Ruckert C."/>
        </authorList>
    </citation>
    <scope>NUCLEOTIDE SEQUENCE</scope>
    <source>
        <strain evidence="7">JCM 3091</strain>
    </source>
</reference>
<dbReference type="InterPro" id="IPR016162">
    <property type="entry name" value="Ald_DH_N"/>
</dbReference>
<evidence type="ECO:0000256" key="1">
    <source>
        <dbReference type="ARBA" id="ARBA00004786"/>
    </source>
</evidence>
<dbReference type="InterPro" id="IPR016163">
    <property type="entry name" value="Ald_DH_C"/>
</dbReference>
<dbReference type="InterPro" id="IPR050485">
    <property type="entry name" value="Proline_metab_enzyme"/>
</dbReference>
<feature type="domain" description="Aldehyde dehydrogenase" evidence="6">
    <location>
        <begin position="63"/>
        <end position="514"/>
    </location>
</feature>
<evidence type="ECO:0000259" key="6">
    <source>
        <dbReference type="Pfam" id="PF00171"/>
    </source>
</evidence>
<proteinExistence type="predicted"/>
<dbReference type="SUPFAM" id="SSF53720">
    <property type="entry name" value="ALDH-like"/>
    <property type="match status" value="1"/>
</dbReference>
<dbReference type="GO" id="GO:0004657">
    <property type="term" value="F:proline dehydrogenase activity"/>
    <property type="evidence" value="ECO:0007669"/>
    <property type="project" value="UniProtKB-ARBA"/>
</dbReference>
<evidence type="ECO:0000256" key="2">
    <source>
        <dbReference type="ARBA" id="ARBA00012884"/>
    </source>
</evidence>
<dbReference type="PROSITE" id="PS00070">
    <property type="entry name" value="ALDEHYDE_DEHYDR_CYS"/>
    <property type="match status" value="1"/>
</dbReference>
<organism evidence="7 8">
    <name type="scientific">Pilimelia terevasa</name>
    <dbReference type="NCBI Taxonomy" id="53372"/>
    <lineage>
        <taxon>Bacteria</taxon>
        <taxon>Bacillati</taxon>
        <taxon>Actinomycetota</taxon>
        <taxon>Actinomycetes</taxon>
        <taxon>Micromonosporales</taxon>
        <taxon>Micromonosporaceae</taxon>
        <taxon>Pilimelia</taxon>
    </lineage>
</organism>
<accession>A0A8J3BPU2</accession>
<dbReference type="Gene3D" id="3.40.605.10">
    <property type="entry name" value="Aldehyde Dehydrogenase, Chain A, domain 1"/>
    <property type="match status" value="1"/>
</dbReference>
<dbReference type="PANTHER" id="PTHR42862">
    <property type="entry name" value="DELTA-1-PYRROLINE-5-CARBOXYLATE DEHYDROGENASE 1, ISOFORM A-RELATED"/>
    <property type="match status" value="1"/>
</dbReference>
<name>A0A8J3BPU2_9ACTN</name>
<comment type="catalytic activity">
    <reaction evidence="5">
        <text>L-glutamate 5-semialdehyde + NAD(+) + H2O = L-glutamate + NADH + 2 H(+)</text>
        <dbReference type="Rhea" id="RHEA:30235"/>
        <dbReference type="ChEBI" id="CHEBI:15377"/>
        <dbReference type="ChEBI" id="CHEBI:15378"/>
        <dbReference type="ChEBI" id="CHEBI:29985"/>
        <dbReference type="ChEBI" id="CHEBI:57540"/>
        <dbReference type="ChEBI" id="CHEBI:57945"/>
        <dbReference type="ChEBI" id="CHEBI:58066"/>
        <dbReference type="EC" id="1.2.1.88"/>
    </reaction>
</comment>
<dbReference type="Proteomes" id="UP000662200">
    <property type="component" value="Unassembled WGS sequence"/>
</dbReference>
<sequence>MTARFRVTYATLSADNEELHAAYESGVDTARTWLGARLAPVVDGAPRDGGPARELTSPTDVTLSLGTVVEATAADVADAVAAARAAAPAWSGTPWPERVALLRRAADLVSARSNALAALMSLEVGKNRLEALGDVEESADLIRYYCDQMAAADGFDRPMATIAARESTRSVLRPHGVWAVISPFNFPMALAAGPVGAALVAGNTVLLKPSLQGSFSAARFFDCLRDAGLPAGAAHLLTGGDDPGRALVAHDGVDGLTFTGSHETGMAVLREFTRAYPKPVICEMGGKNATVVSAKADLDAAALGVARSAFGLTGQKCSACSRVYVQRPVHDEFLSRLAAQAAKLVVGDPTRRETYVGPVIDAAAVDRYAAAVAHAAKAGTVVTGGRVLGGGDGRPDGYYVAPTVVAGLPTDDRLFAEELFVPLVAVAAVDSVDEGVALANAVPLGLTAGFFSADDAEVDRFLDRIEAGVVYVNRPAGATTGAWPGVQPFGGWKGSGSTGKAGGGPYYVQQFMREQSRTVVS</sequence>
<dbReference type="InterPro" id="IPR016160">
    <property type="entry name" value="Ald_DH_CS_CYS"/>
</dbReference>
<dbReference type="Gene3D" id="3.40.309.10">
    <property type="entry name" value="Aldehyde Dehydrogenase, Chain A, domain 2"/>
    <property type="match status" value="1"/>
</dbReference>
<keyword evidence="8" id="KW-1185">Reference proteome</keyword>
<comment type="caution">
    <text evidence="7">The sequence shown here is derived from an EMBL/GenBank/DDBJ whole genome shotgun (WGS) entry which is preliminary data.</text>
</comment>
<evidence type="ECO:0000313" key="8">
    <source>
        <dbReference type="Proteomes" id="UP000662200"/>
    </source>
</evidence>
<comment type="pathway">
    <text evidence="1">Amino-acid degradation; L-proline degradation into L-glutamate; L-glutamate from L-proline: step 2/2.</text>
</comment>
<evidence type="ECO:0000256" key="5">
    <source>
        <dbReference type="ARBA" id="ARBA00048142"/>
    </source>
</evidence>
<dbReference type="GO" id="GO:0003842">
    <property type="term" value="F:L-glutamate gamma-semialdehyde dehydrogenase activity"/>
    <property type="evidence" value="ECO:0007669"/>
    <property type="project" value="UniProtKB-EC"/>
</dbReference>
<dbReference type="AlphaFoldDB" id="A0A8J3BPU2"/>
<dbReference type="PANTHER" id="PTHR42862:SF1">
    <property type="entry name" value="DELTA-1-PYRROLINE-5-CARBOXYLATE DEHYDROGENASE 2, ISOFORM A-RELATED"/>
    <property type="match status" value="1"/>
</dbReference>
<protein>
    <recommendedName>
        <fullName evidence="2">L-glutamate gamma-semialdehyde dehydrogenase</fullName>
        <ecNumber evidence="2">1.2.1.88</ecNumber>
    </recommendedName>
</protein>
<evidence type="ECO:0000256" key="3">
    <source>
        <dbReference type="ARBA" id="ARBA00023002"/>
    </source>
</evidence>
<dbReference type="RefSeq" id="WP_229789860.1">
    <property type="nucleotide sequence ID" value="NZ_BMQC01000016.1"/>
</dbReference>
<dbReference type="FunFam" id="3.40.309.10:FF:000005">
    <property type="entry name" value="1-pyrroline-5-carboxylate dehydrogenase 1"/>
    <property type="match status" value="1"/>
</dbReference>
<dbReference type="Pfam" id="PF00171">
    <property type="entry name" value="Aldedh"/>
    <property type="match status" value="1"/>
</dbReference>
<evidence type="ECO:0000313" key="7">
    <source>
        <dbReference type="EMBL" id="GGK40056.1"/>
    </source>
</evidence>
<gene>
    <name evidence="7" type="ORF">GCM10010124_35930</name>
</gene>
<reference evidence="7" key="2">
    <citation type="submission" date="2020-09" db="EMBL/GenBank/DDBJ databases">
        <authorList>
            <person name="Sun Q."/>
            <person name="Ohkuma M."/>
        </authorList>
    </citation>
    <scope>NUCLEOTIDE SEQUENCE</scope>
    <source>
        <strain evidence="7">JCM 3091</strain>
    </source>
</reference>
<dbReference type="InterPro" id="IPR015590">
    <property type="entry name" value="Aldehyde_DH_dom"/>
</dbReference>
<keyword evidence="3" id="KW-0560">Oxidoreductase</keyword>
<keyword evidence="4" id="KW-0520">NAD</keyword>
<dbReference type="GO" id="GO:0009898">
    <property type="term" value="C:cytoplasmic side of plasma membrane"/>
    <property type="evidence" value="ECO:0007669"/>
    <property type="project" value="TreeGrafter"/>
</dbReference>
<dbReference type="InterPro" id="IPR016161">
    <property type="entry name" value="Ald_DH/histidinol_DH"/>
</dbReference>
<dbReference type="EC" id="1.2.1.88" evidence="2"/>